<feature type="non-terminal residue" evidence="1">
    <location>
        <position position="152"/>
    </location>
</feature>
<dbReference type="InterPro" id="IPR013493">
    <property type="entry name" value="CHP02677"/>
</dbReference>
<reference evidence="1" key="2">
    <citation type="journal article" date="2014" name="ISME J.">
        <title>Microbial stratification in low pH oxic and suboxic macroscopic growths along an acid mine drainage.</title>
        <authorList>
            <person name="Mendez-Garcia C."/>
            <person name="Mesa V."/>
            <person name="Sprenger R.R."/>
            <person name="Richter M."/>
            <person name="Diez M.S."/>
            <person name="Solano J."/>
            <person name="Bargiela R."/>
            <person name="Golyshina O.V."/>
            <person name="Manteca A."/>
            <person name="Ramos J.L."/>
            <person name="Gallego J.R."/>
            <person name="Llorente I."/>
            <person name="Martins Dos Santos V.A."/>
            <person name="Jensen O.N."/>
            <person name="Pelaez A.I."/>
            <person name="Sanchez J."/>
            <person name="Ferrer M."/>
        </authorList>
    </citation>
    <scope>NUCLEOTIDE SEQUENCE</scope>
</reference>
<accession>T0YTF8</accession>
<organism evidence="1">
    <name type="scientific">mine drainage metagenome</name>
    <dbReference type="NCBI Taxonomy" id="410659"/>
    <lineage>
        <taxon>unclassified sequences</taxon>
        <taxon>metagenomes</taxon>
        <taxon>ecological metagenomes</taxon>
    </lineage>
</organism>
<reference evidence="1" key="1">
    <citation type="submission" date="2013-08" db="EMBL/GenBank/DDBJ databases">
        <authorList>
            <person name="Mendez C."/>
            <person name="Richter M."/>
            <person name="Ferrer M."/>
            <person name="Sanchez J."/>
        </authorList>
    </citation>
    <scope>NUCLEOTIDE SEQUENCE</scope>
</reference>
<protein>
    <submittedName>
        <fullName evidence="1">Uncharacterized protein</fullName>
    </submittedName>
</protein>
<comment type="caution">
    <text evidence="1">The sequence shown here is derived from an EMBL/GenBank/DDBJ whole genome shotgun (WGS) entry which is preliminary data.</text>
</comment>
<sequence>MLGVLVTAKECYQVQVRTEEIAAVLTANGFDISTLTPALEQLKEWGAVTWTQDMSRVARLEDFHRRRELWQLTAAGHSAHDSILRVLGAAEQAGSLQRALFRDIRENLDALANAIDDGDATATYLRLRDLDGALRDLAANARDFHSTMAALR</sequence>
<dbReference type="AlphaFoldDB" id="T0YTF8"/>
<gene>
    <name evidence="1" type="ORF">B1A_18446</name>
</gene>
<dbReference type="Pfam" id="PF09660">
    <property type="entry name" value="DUF2397"/>
    <property type="match status" value="1"/>
</dbReference>
<dbReference type="EMBL" id="AUZX01013609">
    <property type="protein sequence ID" value="EQD35122.1"/>
    <property type="molecule type" value="Genomic_DNA"/>
</dbReference>
<proteinExistence type="predicted"/>
<name>T0YTF8_9ZZZZ</name>
<evidence type="ECO:0000313" key="1">
    <source>
        <dbReference type="EMBL" id="EQD35122.1"/>
    </source>
</evidence>